<feature type="domain" description="EngA-type G" evidence="8">
    <location>
        <begin position="177"/>
        <end position="352"/>
    </location>
</feature>
<comment type="similarity">
    <text evidence="1">Belongs to the TRAFAC class TrmE-Era-EngA-EngB-Septin-like GTPase superfamily. EngA (Der) GTPase family.</text>
</comment>
<dbReference type="InterPro" id="IPR015946">
    <property type="entry name" value="KH_dom-like_a/b"/>
</dbReference>
<dbReference type="FunFam" id="3.40.50.300:FF:000040">
    <property type="entry name" value="GTPase Der"/>
    <property type="match status" value="1"/>
</dbReference>
<sequence>MKTPLVVIVGRPNVGKSTLFNRLTKSQDAIVDDISGVTRDRIYGEADWNGKVFRVIDTGGYVPNSEELFETAIREQVEIGLAEADAILFVTDGKQGISPLDSDIANMLRSSSKPSFVLVNKLDNPKHGINKAEFYSFGMENVYDISALSGRNLGDFLDDLIQHLDFSDTDKEEDTRLRLAIIGKPNVGKSSLTNALLGYDRSIVTDIPGTTRDSIDSILKYYGNEIVLVDTAGLRRKSKVQESIEFYSNVRTYRALWESDVSVIMLDSELGLEKQDQRIIQEAVRRRKGIILAVNKWDLIEKDAKTAKHYEEEVRSQLGTADFVPVIFISALTKQRIYKLIDIALQIYEERSKKISTQELNDTILEAIRRTPPPSTPNGKEVKIKYITQVGEHYPIFLFFANDCKYIPDSYKRFLEKTIRSNYGFSGVPMTISFKES</sequence>
<accession>A0A0W8FVM9</accession>
<dbReference type="PANTHER" id="PTHR43834:SF6">
    <property type="entry name" value="GTPASE DER"/>
    <property type="match status" value="1"/>
</dbReference>
<dbReference type="EMBL" id="LNQE01000798">
    <property type="protein sequence ID" value="KUG24925.1"/>
    <property type="molecule type" value="Genomic_DNA"/>
</dbReference>
<evidence type="ECO:0000256" key="2">
    <source>
        <dbReference type="ARBA" id="ARBA00020953"/>
    </source>
</evidence>
<dbReference type="Pfam" id="PF14714">
    <property type="entry name" value="KH_dom-like"/>
    <property type="match status" value="1"/>
</dbReference>
<dbReference type="PIRSF" id="PIRSF006485">
    <property type="entry name" value="GTP-binding_EngA"/>
    <property type="match status" value="1"/>
</dbReference>
<evidence type="ECO:0000256" key="1">
    <source>
        <dbReference type="ARBA" id="ARBA00008279"/>
    </source>
</evidence>
<dbReference type="AlphaFoldDB" id="A0A0W8FVM9"/>
<dbReference type="CDD" id="cd01894">
    <property type="entry name" value="EngA1"/>
    <property type="match status" value="1"/>
</dbReference>
<keyword evidence="4" id="KW-0677">Repeat</keyword>
<evidence type="ECO:0000313" key="9">
    <source>
        <dbReference type="EMBL" id="KUG24925.1"/>
    </source>
</evidence>
<keyword evidence="5" id="KW-0547">Nucleotide-binding</keyword>
<evidence type="ECO:0000256" key="6">
    <source>
        <dbReference type="ARBA" id="ARBA00023134"/>
    </source>
</evidence>
<dbReference type="Gene3D" id="3.30.300.20">
    <property type="match status" value="1"/>
</dbReference>
<gene>
    <name evidence="9" type="ORF">ASZ90_005268</name>
</gene>
<dbReference type="Pfam" id="PF01926">
    <property type="entry name" value="MMR_HSR1"/>
    <property type="match status" value="2"/>
</dbReference>
<dbReference type="GO" id="GO:0005525">
    <property type="term" value="F:GTP binding"/>
    <property type="evidence" value="ECO:0007669"/>
    <property type="project" value="UniProtKB-KW"/>
</dbReference>
<evidence type="ECO:0000259" key="8">
    <source>
        <dbReference type="PROSITE" id="PS51712"/>
    </source>
</evidence>
<dbReference type="FunFam" id="3.30.300.20:FF:000004">
    <property type="entry name" value="GTPase Der"/>
    <property type="match status" value="1"/>
</dbReference>
<evidence type="ECO:0000256" key="7">
    <source>
        <dbReference type="ARBA" id="ARBA00032345"/>
    </source>
</evidence>
<name>A0A0W8FVM9_9ZZZZ</name>
<keyword evidence="3" id="KW-0690">Ribosome biogenesis</keyword>
<dbReference type="PANTHER" id="PTHR43834">
    <property type="entry name" value="GTPASE DER"/>
    <property type="match status" value="1"/>
</dbReference>
<dbReference type="InterPro" id="IPR027417">
    <property type="entry name" value="P-loop_NTPase"/>
</dbReference>
<organism evidence="9">
    <name type="scientific">hydrocarbon metagenome</name>
    <dbReference type="NCBI Taxonomy" id="938273"/>
    <lineage>
        <taxon>unclassified sequences</taxon>
        <taxon>metagenomes</taxon>
        <taxon>ecological metagenomes</taxon>
    </lineage>
</organism>
<dbReference type="NCBIfam" id="TIGR00231">
    <property type="entry name" value="small_GTP"/>
    <property type="match status" value="2"/>
</dbReference>
<dbReference type="InterPro" id="IPR006073">
    <property type="entry name" value="GTP-bd"/>
</dbReference>
<protein>
    <recommendedName>
        <fullName evidence="2">GTPase Der</fullName>
    </recommendedName>
    <alternativeName>
        <fullName evidence="7">GTP-binding protein EngA</fullName>
    </alternativeName>
</protein>
<dbReference type="GO" id="GO:0043022">
    <property type="term" value="F:ribosome binding"/>
    <property type="evidence" value="ECO:0007669"/>
    <property type="project" value="TreeGrafter"/>
</dbReference>
<dbReference type="GO" id="GO:0042254">
    <property type="term" value="P:ribosome biogenesis"/>
    <property type="evidence" value="ECO:0007669"/>
    <property type="project" value="UniProtKB-KW"/>
</dbReference>
<reference evidence="9" key="1">
    <citation type="journal article" date="2015" name="Proc. Natl. Acad. Sci. U.S.A.">
        <title>Networks of energetic and metabolic interactions define dynamics in microbial communities.</title>
        <authorList>
            <person name="Embree M."/>
            <person name="Liu J.K."/>
            <person name="Al-Bassam M.M."/>
            <person name="Zengler K."/>
        </authorList>
    </citation>
    <scope>NUCLEOTIDE SEQUENCE</scope>
</reference>
<dbReference type="InterPro" id="IPR016484">
    <property type="entry name" value="GTPase_Der"/>
</dbReference>
<feature type="domain" description="EngA-type G" evidence="8">
    <location>
        <begin position="4"/>
        <end position="168"/>
    </location>
</feature>
<dbReference type="FunFam" id="3.40.50.300:FF:000057">
    <property type="entry name" value="GTPase Der"/>
    <property type="match status" value="1"/>
</dbReference>
<dbReference type="InterPro" id="IPR031166">
    <property type="entry name" value="G_ENGA"/>
</dbReference>
<dbReference type="Gene3D" id="3.40.50.300">
    <property type="entry name" value="P-loop containing nucleotide triphosphate hydrolases"/>
    <property type="match status" value="2"/>
</dbReference>
<dbReference type="SUPFAM" id="SSF52540">
    <property type="entry name" value="P-loop containing nucleoside triphosphate hydrolases"/>
    <property type="match status" value="2"/>
</dbReference>
<evidence type="ECO:0000256" key="4">
    <source>
        <dbReference type="ARBA" id="ARBA00022737"/>
    </source>
</evidence>
<proteinExistence type="inferred from homology"/>
<dbReference type="PROSITE" id="PS51712">
    <property type="entry name" value="G_ENGA"/>
    <property type="match status" value="2"/>
</dbReference>
<comment type="caution">
    <text evidence="9">The sequence shown here is derived from an EMBL/GenBank/DDBJ whole genome shotgun (WGS) entry which is preliminary data.</text>
</comment>
<dbReference type="HAMAP" id="MF_00195">
    <property type="entry name" value="GTPase_Der"/>
    <property type="match status" value="1"/>
</dbReference>
<dbReference type="InterPro" id="IPR032859">
    <property type="entry name" value="KH_dom-like"/>
</dbReference>
<keyword evidence="6" id="KW-0342">GTP-binding</keyword>
<dbReference type="CDD" id="cd01895">
    <property type="entry name" value="EngA2"/>
    <property type="match status" value="1"/>
</dbReference>
<dbReference type="NCBIfam" id="TIGR03594">
    <property type="entry name" value="GTPase_EngA"/>
    <property type="match status" value="1"/>
</dbReference>
<evidence type="ECO:0000256" key="3">
    <source>
        <dbReference type="ARBA" id="ARBA00022517"/>
    </source>
</evidence>
<dbReference type="InterPro" id="IPR005225">
    <property type="entry name" value="Small_GTP-bd"/>
</dbReference>
<evidence type="ECO:0000256" key="5">
    <source>
        <dbReference type="ARBA" id="ARBA00022741"/>
    </source>
</evidence>